<dbReference type="InterPro" id="IPR036875">
    <property type="entry name" value="Znf_CCHC_sf"/>
</dbReference>
<sequence>MPCGPPLASINAAGFVDSRAPVQLRRHAYMSDPRNDSIQRSPPEKAAWQDYPADHLQQRVRREAPVCLYCGVRGHVARFCSERHRSPLPQYQRPPASSRRASTRRNYRWRPDGYYQTDFQQTFRSDSPASVRSVTPPASPRQHES</sequence>
<evidence type="ECO:0000313" key="2">
    <source>
        <dbReference type="EMBL" id="KAH8034288.1"/>
    </source>
</evidence>
<dbReference type="AlphaFoldDB" id="A0A9J6EJS4"/>
<proteinExistence type="predicted"/>
<feature type="region of interest" description="Disordered" evidence="1">
    <location>
        <begin position="81"/>
        <end position="145"/>
    </location>
</feature>
<dbReference type="SUPFAM" id="SSF57756">
    <property type="entry name" value="Retrovirus zinc finger-like domains"/>
    <property type="match status" value="1"/>
</dbReference>
<gene>
    <name evidence="2" type="ORF">HPB51_022738</name>
</gene>
<protein>
    <recommendedName>
        <fullName evidence="4">CCHC-type domain-containing protein</fullName>
    </recommendedName>
</protein>
<organism evidence="2 3">
    <name type="scientific">Rhipicephalus microplus</name>
    <name type="common">Cattle tick</name>
    <name type="synonym">Boophilus microplus</name>
    <dbReference type="NCBI Taxonomy" id="6941"/>
    <lineage>
        <taxon>Eukaryota</taxon>
        <taxon>Metazoa</taxon>
        <taxon>Ecdysozoa</taxon>
        <taxon>Arthropoda</taxon>
        <taxon>Chelicerata</taxon>
        <taxon>Arachnida</taxon>
        <taxon>Acari</taxon>
        <taxon>Parasitiformes</taxon>
        <taxon>Ixodida</taxon>
        <taxon>Ixodoidea</taxon>
        <taxon>Ixodidae</taxon>
        <taxon>Rhipicephalinae</taxon>
        <taxon>Rhipicephalus</taxon>
        <taxon>Boophilus</taxon>
    </lineage>
</organism>
<comment type="caution">
    <text evidence="2">The sequence shown here is derived from an EMBL/GenBank/DDBJ whole genome shotgun (WGS) entry which is preliminary data.</text>
</comment>
<dbReference type="GO" id="GO:0008270">
    <property type="term" value="F:zinc ion binding"/>
    <property type="evidence" value="ECO:0007669"/>
    <property type="project" value="InterPro"/>
</dbReference>
<name>A0A9J6EJS4_RHIMP</name>
<keyword evidence="3" id="KW-1185">Reference proteome</keyword>
<dbReference type="GO" id="GO:0003676">
    <property type="term" value="F:nucleic acid binding"/>
    <property type="evidence" value="ECO:0007669"/>
    <property type="project" value="InterPro"/>
</dbReference>
<accession>A0A9J6EJS4</accession>
<reference evidence="2" key="2">
    <citation type="submission" date="2021-09" db="EMBL/GenBank/DDBJ databases">
        <authorList>
            <person name="Jia N."/>
            <person name="Wang J."/>
            <person name="Shi W."/>
            <person name="Du L."/>
            <person name="Sun Y."/>
            <person name="Zhan W."/>
            <person name="Jiang J."/>
            <person name="Wang Q."/>
            <person name="Zhang B."/>
            <person name="Ji P."/>
            <person name="Sakyi L.B."/>
            <person name="Cui X."/>
            <person name="Yuan T."/>
            <person name="Jiang B."/>
            <person name="Yang W."/>
            <person name="Lam T.T.-Y."/>
            <person name="Chang Q."/>
            <person name="Ding S."/>
            <person name="Wang X."/>
            <person name="Zhu J."/>
            <person name="Ruan X."/>
            <person name="Zhao L."/>
            <person name="Wei J."/>
            <person name="Que T."/>
            <person name="Du C."/>
            <person name="Cheng J."/>
            <person name="Dai P."/>
            <person name="Han X."/>
            <person name="Huang E."/>
            <person name="Gao Y."/>
            <person name="Liu J."/>
            <person name="Shao H."/>
            <person name="Ye R."/>
            <person name="Li L."/>
            <person name="Wei W."/>
            <person name="Wang X."/>
            <person name="Wang C."/>
            <person name="Huo Q."/>
            <person name="Li W."/>
            <person name="Guo W."/>
            <person name="Chen H."/>
            <person name="Chen S."/>
            <person name="Zhou L."/>
            <person name="Zhou L."/>
            <person name="Ni X."/>
            <person name="Tian J."/>
            <person name="Zhou Y."/>
            <person name="Sheng Y."/>
            <person name="Liu T."/>
            <person name="Pan Y."/>
            <person name="Xia L."/>
            <person name="Li J."/>
            <person name="Zhao F."/>
            <person name="Cao W."/>
        </authorList>
    </citation>
    <scope>NUCLEOTIDE SEQUENCE</scope>
    <source>
        <strain evidence="2">Rmic-2018</strain>
        <tissue evidence="2">Larvae</tissue>
    </source>
</reference>
<dbReference type="Proteomes" id="UP000821866">
    <property type="component" value="Chromosome 2"/>
</dbReference>
<feature type="compositionally biased region" description="Polar residues" evidence="1">
    <location>
        <begin position="117"/>
        <end position="133"/>
    </location>
</feature>
<evidence type="ECO:0000313" key="3">
    <source>
        <dbReference type="Proteomes" id="UP000821866"/>
    </source>
</evidence>
<evidence type="ECO:0008006" key="4">
    <source>
        <dbReference type="Google" id="ProtNLM"/>
    </source>
</evidence>
<reference evidence="2" key="1">
    <citation type="journal article" date="2020" name="Cell">
        <title>Large-Scale Comparative Analyses of Tick Genomes Elucidate Their Genetic Diversity and Vector Capacities.</title>
        <authorList>
            <consortium name="Tick Genome and Microbiome Consortium (TIGMIC)"/>
            <person name="Jia N."/>
            <person name="Wang J."/>
            <person name="Shi W."/>
            <person name="Du L."/>
            <person name="Sun Y."/>
            <person name="Zhan W."/>
            <person name="Jiang J.F."/>
            <person name="Wang Q."/>
            <person name="Zhang B."/>
            <person name="Ji P."/>
            <person name="Bell-Sakyi L."/>
            <person name="Cui X.M."/>
            <person name="Yuan T.T."/>
            <person name="Jiang B.G."/>
            <person name="Yang W.F."/>
            <person name="Lam T.T."/>
            <person name="Chang Q.C."/>
            <person name="Ding S.J."/>
            <person name="Wang X.J."/>
            <person name="Zhu J.G."/>
            <person name="Ruan X.D."/>
            <person name="Zhao L."/>
            <person name="Wei J.T."/>
            <person name="Ye R.Z."/>
            <person name="Que T.C."/>
            <person name="Du C.H."/>
            <person name="Zhou Y.H."/>
            <person name="Cheng J.X."/>
            <person name="Dai P.F."/>
            <person name="Guo W.B."/>
            <person name="Han X.H."/>
            <person name="Huang E.J."/>
            <person name="Li L.F."/>
            <person name="Wei W."/>
            <person name="Gao Y.C."/>
            <person name="Liu J.Z."/>
            <person name="Shao H.Z."/>
            <person name="Wang X."/>
            <person name="Wang C.C."/>
            <person name="Yang T.C."/>
            <person name="Huo Q.B."/>
            <person name="Li W."/>
            <person name="Chen H.Y."/>
            <person name="Chen S.E."/>
            <person name="Zhou L.G."/>
            <person name="Ni X.B."/>
            <person name="Tian J.H."/>
            <person name="Sheng Y."/>
            <person name="Liu T."/>
            <person name="Pan Y.S."/>
            <person name="Xia L.Y."/>
            <person name="Li J."/>
            <person name="Zhao F."/>
            <person name="Cao W.C."/>
        </authorList>
    </citation>
    <scope>NUCLEOTIDE SEQUENCE</scope>
    <source>
        <strain evidence="2">Rmic-2018</strain>
    </source>
</reference>
<dbReference type="EMBL" id="JABSTU010000004">
    <property type="protein sequence ID" value="KAH8034288.1"/>
    <property type="molecule type" value="Genomic_DNA"/>
</dbReference>
<evidence type="ECO:0000256" key="1">
    <source>
        <dbReference type="SAM" id="MobiDB-lite"/>
    </source>
</evidence>